<evidence type="ECO:0000256" key="1">
    <source>
        <dbReference type="SAM" id="MobiDB-lite"/>
    </source>
</evidence>
<evidence type="ECO:0000313" key="3">
    <source>
        <dbReference type="EMBL" id="TGY93159.1"/>
    </source>
</evidence>
<accession>A0A4V3RZ77</accession>
<proteinExistence type="predicted"/>
<protein>
    <recommendedName>
        <fullName evidence="2">Anti-sigma factor NepR domain-containing protein</fullName>
    </recommendedName>
</protein>
<gene>
    <name evidence="3" type="ORF">E5162_08845</name>
</gene>
<reference evidence="3 4" key="1">
    <citation type="journal article" date="2013" name="Int. J. Syst. Evol. Microbiol.">
        <title>Marinicauda pacifica gen. nov., sp. nov., a prosthecate alphaproteobacterium of the family Hyphomonadaceae isolated from deep seawater.</title>
        <authorList>
            <person name="Zhang X.Y."/>
            <person name="Li G.W."/>
            <person name="Wang C.S."/>
            <person name="Zhang Y.J."/>
            <person name="Xu X.W."/>
            <person name="Li H."/>
            <person name="Liu A."/>
            <person name="Liu C."/>
            <person name="Xie B.B."/>
            <person name="Qin Q.L."/>
            <person name="Xu Z."/>
            <person name="Chen X.L."/>
            <person name="Zhou B.C."/>
            <person name="Zhang Y.Z."/>
        </authorList>
    </citation>
    <scope>NUCLEOTIDE SEQUENCE [LARGE SCALE GENOMIC DNA]</scope>
    <source>
        <strain evidence="3 4">P-1 km-3</strain>
    </source>
</reference>
<feature type="region of interest" description="Disordered" evidence="1">
    <location>
        <begin position="1"/>
        <end position="28"/>
    </location>
</feature>
<evidence type="ECO:0000313" key="4">
    <source>
        <dbReference type="Proteomes" id="UP000305451"/>
    </source>
</evidence>
<dbReference type="Proteomes" id="UP000305451">
    <property type="component" value="Unassembled WGS sequence"/>
</dbReference>
<name>A0A4V3RZ77_9PROT</name>
<dbReference type="AlphaFoldDB" id="A0A4V3RZ77"/>
<dbReference type="EMBL" id="SRXV01000002">
    <property type="protein sequence ID" value="TGY93159.1"/>
    <property type="molecule type" value="Genomic_DNA"/>
</dbReference>
<feature type="domain" description="Anti-sigma factor NepR" evidence="2">
    <location>
        <begin position="38"/>
        <end position="65"/>
    </location>
</feature>
<dbReference type="Pfam" id="PF18557">
    <property type="entry name" value="NepR"/>
    <property type="match status" value="1"/>
</dbReference>
<dbReference type="RefSeq" id="WP_135944876.1">
    <property type="nucleotide sequence ID" value="NZ_BMEI01000002.1"/>
</dbReference>
<dbReference type="InterPro" id="IPR041649">
    <property type="entry name" value="NepR"/>
</dbReference>
<keyword evidence="4" id="KW-1185">Reference proteome</keyword>
<comment type="caution">
    <text evidence="3">The sequence shown here is derived from an EMBL/GenBank/DDBJ whole genome shotgun (WGS) entry which is preliminary data.</text>
</comment>
<sequence>MNDFPEDLKPSQGANLGATEAGEPEERISESLDAFTKGLKNLFDQTLAEPIPDSFNELLDKLDEKWEGDE</sequence>
<organism evidence="3 4">
    <name type="scientific">Marinicauda pacifica</name>
    <dbReference type="NCBI Taxonomy" id="1133559"/>
    <lineage>
        <taxon>Bacteria</taxon>
        <taxon>Pseudomonadati</taxon>
        <taxon>Pseudomonadota</taxon>
        <taxon>Alphaproteobacteria</taxon>
        <taxon>Maricaulales</taxon>
        <taxon>Maricaulaceae</taxon>
        <taxon>Marinicauda</taxon>
    </lineage>
</organism>
<evidence type="ECO:0000259" key="2">
    <source>
        <dbReference type="Pfam" id="PF18557"/>
    </source>
</evidence>
<dbReference type="OrthoDB" id="7875342at2"/>